<evidence type="ECO:0000313" key="1">
    <source>
        <dbReference type="EMBL" id="HDW51429.1"/>
    </source>
</evidence>
<dbReference type="InterPro" id="IPR043519">
    <property type="entry name" value="NT_sf"/>
</dbReference>
<proteinExistence type="predicted"/>
<organism evidence="1">
    <name type="scientific">Ammonifex degensii</name>
    <dbReference type="NCBI Taxonomy" id="42838"/>
    <lineage>
        <taxon>Bacteria</taxon>
        <taxon>Bacillati</taxon>
        <taxon>Bacillota</taxon>
        <taxon>Clostridia</taxon>
        <taxon>Thermoanaerobacterales</taxon>
        <taxon>Thermoanaerobacteraceae</taxon>
        <taxon>Ammonifex</taxon>
    </lineage>
</organism>
<protein>
    <submittedName>
        <fullName evidence="1">Nucleotidyltransferase domain-containing protein</fullName>
    </submittedName>
</protein>
<dbReference type="CDD" id="cd05403">
    <property type="entry name" value="NT_KNTase_like"/>
    <property type="match status" value="1"/>
</dbReference>
<sequence>MERRKKAAEEVRLALLERALAALKGLSQRIPFSKAYVFGSLARPGAFMQEISDADIAFEGLRIEDFFRTAAFLSAELGLDVDVVRLEDVAGSLLEAKIKREGILWTPER</sequence>
<dbReference type="EMBL" id="DSMV01000102">
    <property type="protein sequence ID" value="HDW51429.1"/>
    <property type="molecule type" value="Genomic_DNA"/>
</dbReference>
<dbReference type="Gene3D" id="3.30.460.10">
    <property type="entry name" value="Beta Polymerase, domain 2"/>
    <property type="match status" value="1"/>
</dbReference>
<accession>A0A7C1J4I3</accession>
<gene>
    <name evidence="1" type="ORF">ENQ35_01585</name>
</gene>
<dbReference type="SUPFAM" id="SSF81301">
    <property type="entry name" value="Nucleotidyltransferase"/>
    <property type="match status" value="1"/>
</dbReference>
<reference evidence="1" key="1">
    <citation type="journal article" date="2020" name="mSystems">
        <title>Genome- and Community-Level Interaction Insights into Carbon Utilization and Element Cycling Functions of Hydrothermarchaeota in Hydrothermal Sediment.</title>
        <authorList>
            <person name="Zhou Z."/>
            <person name="Liu Y."/>
            <person name="Xu W."/>
            <person name="Pan J."/>
            <person name="Luo Z.H."/>
            <person name="Li M."/>
        </authorList>
    </citation>
    <scope>NUCLEOTIDE SEQUENCE [LARGE SCALE GENOMIC DNA]</scope>
    <source>
        <strain evidence="1">SpSt-301</strain>
    </source>
</reference>
<name>A0A7C1J4I3_9THEO</name>
<dbReference type="AlphaFoldDB" id="A0A7C1J4I3"/>
<keyword evidence="1" id="KW-0808">Transferase</keyword>
<dbReference type="GO" id="GO:0016740">
    <property type="term" value="F:transferase activity"/>
    <property type="evidence" value="ECO:0007669"/>
    <property type="project" value="UniProtKB-KW"/>
</dbReference>
<comment type="caution">
    <text evidence="1">The sequence shown here is derived from an EMBL/GenBank/DDBJ whole genome shotgun (WGS) entry which is preliminary data.</text>
</comment>